<feature type="transmembrane region" description="Helical" evidence="1">
    <location>
        <begin position="82"/>
        <end position="105"/>
    </location>
</feature>
<evidence type="ECO:0000313" key="2">
    <source>
        <dbReference type="EMBL" id="KPV50273.1"/>
    </source>
</evidence>
<protein>
    <submittedName>
        <fullName evidence="2">Uncharacterized protein</fullName>
    </submittedName>
</protein>
<reference evidence="2 3" key="1">
    <citation type="submission" date="2015-09" db="EMBL/GenBank/DDBJ databases">
        <title>Draft genome sequence of Kouleothrix aurantiaca JCM 19913.</title>
        <authorList>
            <person name="Hemp J."/>
        </authorList>
    </citation>
    <scope>NUCLEOTIDE SEQUENCE [LARGE SCALE GENOMIC DNA]</scope>
    <source>
        <strain evidence="2 3">COM-B</strain>
    </source>
</reference>
<sequence>MAGPASNTWTVRFEGTEVALRGMTGPVEAAIDGGAARTLTPDPEGGAVSLASGLPDGEHTLVLRSPNGAPAVFLVGRAQPLAWLWVLAPALLLLALAVVGALISLRVAGWRVTS</sequence>
<evidence type="ECO:0000256" key="1">
    <source>
        <dbReference type="SAM" id="Phobius"/>
    </source>
</evidence>
<keyword evidence="3" id="KW-1185">Reference proteome</keyword>
<dbReference type="AlphaFoldDB" id="A0A0P9DCN3"/>
<dbReference type="Gene3D" id="2.60.120.260">
    <property type="entry name" value="Galactose-binding domain-like"/>
    <property type="match status" value="1"/>
</dbReference>
<dbReference type="Proteomes" id="UP000050509">
    <property type="component" value="Unassembled WGS sequence"/>
</dbReference>
<gene>
    <name evidence="2" type="ORF">SE17_27895</name>
</gene>
<proteinExistence type="predicted"/>
<comment type="caution">
    <text evidence="2">The sequence shown here is derived from an EMBL/GenBank/DDBJ whole genome shotgun (WGS) entry which is preliminary data.</text>
</comment>
<accession>A0A0P9DCN3</accession>
<keyword evidence="1" id="KW-0812">Transmembrane</keyword>
<keyword evidence="1" id="KW-0472">Membrane</keyword>
<name>A0A0P9DCN3_9CHLR</name>
<organism evidence="2 3">
    <name type="scientific">Kouleothrix aurantiaca</name>
    <dbReference type="NCBI Taxonomy" id="186479"/>
    <lineage>
        <taxon>Bacteria</taxon>
        <taxon>Bacillati</taxon>
        <taxon>Chloroflexota</taxon>
        <taxon>Chloroflexia</taxon>
        <taxon>Chloroflexales</taxon>
        <taxon>Roseiflexineae</taxon>
        <taxon>Roseiflexaceae</taxon>
        <taxon>Kouleothrix</taxon>
    </lineage>
</organism>
<keyword evidence="1" id="KW-1133">Transmembrane helix</keyword>
<dbReference type="EMBL" id="LJCR01001483">
    <property type="protein sequence ID" value="KPV50273.1"/>
    <property type="molecule type" value="Genomic_DNA"/>
</dbReference>
<evidence type="ECO:0000313" key="3">
    <source>
        <dbReference type="Proteomes" id="UP000050509"/>
    </source>
</evidence>